<evidence type="ECO:0000313" key="2">
    <source>
        <dbReference type="Proteomes" id="UP000515152"/>
    </source>
</evidence>
<accession>A0A6P8FVP1</accession>
<dbReference type="GeneID" id="116217907"/>
<proteinExistence type="predicted"/>
<dbReference type="GO" id="GO:0042113">
    <property type="term" value="P:B cell activation"/>
    <property type="evidence" value="ECO:0007669"/>
    <property type="project" value="TreeGrafter"/>
</dbReference>
<name>A0A6P8FVP1_CLUHA</name>
<dbReference type="KEGG" id="char:116217907"/>
<dbReference type="GO" id="GO:0033691">
    <property type="term" value="F:sialic acid binding"/>
    <property type="evidence" value="ECO:0007669"/>
    <property type="project" value="TreeGrafter"/>
</dbReference>
<organism evidence="2 3">
    <name type="scientific">Clupea harengus</name>
    <name type="common">Atlantic herring</name>
    <dbReference type="NCBI Taxonomy" id="7950"/>
    <lineage>
        <taxon>Eukaryota</taxon>
        <taxon>Metazoa</taxon>
        <taxon>Chordata</taxon>
        <taxon>Craniata</taxon>
        <taxon>Vertebrata</taxon>
        <taxon>Euteleostomi</taxon>
        <taxon>Actinopterygii</taxon>
        <taxon>Neopterygii</taxon>
        <taxon>Teleostei</taxon>
        <taxon>Clupei</taxon>
        <taxon>Clupeiformes</taxon>
        <taxon>Clupeoidei</taxon>
        <taxon>Clupeidae</taxon>
        <taxon>Clupea</taxon>
    </lineage>
</organism>
<gene>
    <name evidence="3" type="primary">LOC116217907</name>
</gene>
<dbReference type="GO" id="GO:0042609">
    <property type="term" value="F:CD4 receptor binding"/>
    <property type="evidence" value="ECO:0007669"/>
    <property type="project" value="TreeGrafter"/>
</dbReference>
<dbReference type="Gene3D" id="2.60.40.10">
    <property type="entry name" value="Immunoglobulins"/>
    <property type="match status" value="3"/>
</dbReference>
<protein>
    <submittedName>
        <fullName evidence="3">Fc receptor-like protein 5</fullName>
    </submittedName>
</protein>
<dbReference type="GO" id="GO:0005769">
    <property type="term" value="C:early endosome"/>
    <property type="evidence" value="ECO:0007669"/>
    <property type="project" value="TreeGrafter"/>
</dbReference>
<dbReference type="PANTHER" id="PTHR46958">
    <property type="entry name" value="B-CELL RECEPTOR CD22"/>
    <property type="match status" value="1"/>
</dbReference>
<dbReference type="SUPFAM" id="SSF48726">
    <property type="entry name" value="Immunoglobulin"/>
    <property type="match status" value="3"/>
</dbReference>
<reference evidence="3" key="1">
    <citation type="submission" date="2025-08" db="UniProtKB">
        <authorList>
            <consortium name="RefSeq"/>
        </authorList>
    </citation>
    <scope>IDENTIFICATION</scope>
</reference>
<dbReference type="Pfam" id="PF13927">
    <property type="entry name" value="Ig_3"/>
    <property type="match status" value="1"/>
</dbReference>
<keyword evidence="2" id="KW-1185">Reference proteome</keyword>
<dbReference type="Proteomes" id="UP000515152">
    <property type="component" value="Chromosome 10"/>
</dbReference>
<dbReference type="SMART" id="SM00408">
    <property type="entry name" value="IGc2"/>
    <property type="match status" value="2"/>
</dbReference>
<dbReference type="InterPro" id="IPR007110">
    <property type="entry name" value="Ig-like_dom"/>
</dbReference>
<dbReference type="SMART" id="SM00409">
    <property type="entry name" value="IG"/>
    <property type="match status" value="3"/>
</dbReference>
<feature type="domain" description="Ig-like" evidence="1">
    <location>
        <begin position="329"/>
        <end position="403"/>
    </location>
</feature>
<dbReference type="InterPro" id="IPR036179">
    <property type="entry name" value="Ig-like_dom_sf"/>
</dbReference>
<dbReference type="GO" id="GO:0070062">
    <property type="term" value="C:extracellular exosome"/>
    <property type="evidence" value="ECO:0007669"/>
    <property type="project" value="TreeGrafter"/>
</dbReference>
<dbReference type="GO" id="GO:0009897">
    <property type="term" value="C:external side of plasma membrane"/>
    <property type="evidence" value="ECO:0007669"/>
    <property type="project" value="TreeGrafter"/>
</dbReference>
<dbReference type="AlphaFoldDB" id="A0A6P8FVP1"/>
<dbReference type="InterPro" id="IPR003599">
    <property type="entry name" value="Ig_sub"/>
</dbReference>
<dbReference type="InterPro" id="IPR013098">
    <property type="entry name" value="Ig_I-set"/>
</dbReference>
<dbReference type="GO" id="GO:0055037">
    <property type="term" value="C:recycling endosome"/>
    <property type="evidence" value="ECO:0007669"/>
    <property type="project" value="TreeGrafter"/>
</dbReference>
<dbReference type="PANTHER" id="PTHR46958:SF1">
    <property type="entry name" value="B-CELL RECEPTOR CD22"/>
    <property type="match status" value="1"/>
</dbReference>
<dbReference type="GO" id="GO:0019903">
    <property type="term" value="F:protein phosphatase binding"/>
    <property type="evidence" value="ECO:0007669"/>
    <property type="project" value="TreeGrafter"/>
</dbReference>
<evidence type="ECO:0000313" key="3">
    <source>
        <dbReference type="RefSeq" id="XP_031430768.1"/>
    </source>
</evidence>
<sequence length="487" mass="53234">MKEREGLWLMLVILLTGQMTAAGWSGSPLAVLKGPELAYLNDKINFSCEVPDSPPSAIYQFMKVKHPSPIATKTHVPAGDTPIFYLKVKSSSAGGYYCTVTAMGNTSTSNILNLQVGIPVSGVSILSKPSPPVVSEGSSLTLYCEAQKGSNLSYTWYHNRLEVKAPSVMYLLSGNSLVVDKLTQRHAGSYTCTAWNYIGVKPRTSSSSDMHVTVQVNLSAPKLSFTLFRESLDYYGNLSCASAQGTVPVTFLLLLGDQEVERQLTNSLAVWFSVPMTVGMDMVTAQCRAETRSQQLTSNLLNLEMAPVGGAVHLHTEYLYNTDWQVVAVRLQCDISGGTFPSFSWLHDDALLLQRDCSAFSTGQCHVLFLTEVTSVTSGYYQCLVKDSFDNNSSWVQSDKVLVEALDFPTTTIEVIAVGFCCTLLVIMMGSLVCILWMFNCQVLRSEGVTAPDQRSEAVTMPALPLRTDNMGEATAREEMELSSKLQ</sequence>
<dbReference type="PROSITE" id="PS50835">
    <property type="entry name" value="IG_LIKE"/>
    <property type="match status" value="2"/>
</dbReference>
<dbReference type="RefSeq" id="XP_031430768.1">
    <property type="nucleotide sequence ID" value="XM_031574908.2"/>
</dbReference>
<dbReference type="InterPro" id="IPR013783">
    <property type="entry name" value="Ig-like_fold"/>
</dbReference>
<dbReference type="GO" id="GO:0030888">
    <property type="term" value="P:regulation of B cell proliferation"/>
    <property type="evidence" value="ECO:0007669"/>
    <property type="project" value="TreeGrafter"/>
</dbReference>
<dbReference type="GO" id="GO:0050859">
    <property type="term" value="P:negative regulation of B cell receptor signaling pathway"/>
    <property type="evidence" value="ECO:0007669"/>
    <property type="project" value="TreeGrafter"/>
</dbReference>
<dbReference type="InterPro" id="IPR003598">
    <property type="entry name" value="Ig_sub2"/>
</dbReference>
<evidence type="ECO:0000259" key="1">
    <source>
        <dbReference type="PROSITE" id="PS50835"/>
    </source>
</evidence>
<feature type="domain" description="Ig-like" evidence="1">
    <location>
        <begin position="119"/>
        <end position="213"/>
    </location>
</feature>
<dbReference type="OrthoDB" id="9950534at2759"/>
<dbReference type="Pfam" id="PF07679">
    <property type="entry name" value="I-set"/>
    <property type="match status" value="1"/>
</dbReference>